<organism evidence="1">
    <name type="scientific">Rhizopus microsporus var. microsporus</name>
    <dbReference type="NCBI Taxonomy" id="86635"/>
    <lineage>
        <taxon>Eukaryota</taxon>
        <taxon>Fungi</taxon>
        <taxon>Fungi incertae sedis</taxon>
        <taxon>Mucoromycota</taxon>
        <taxon>Mucoromycotina</taxon>
        <taxon>Mucoromycetes</taxon>
        <taxon>Mucorales</taxon>
        <taxon>Mucorineae</taxon>
        <taxon>Rhizopodaceae</taxon>
        <taxon>Rhizopus</taxon>
    </lineage>
</organism>
<dbReference type="VEuPathDB" id="FungiDB:BCV72DRAFT_308436"/>
<dbReference type="EMBL" id="KV922013">
    <property type="protein sequence ID" value="ORE03223.1"/>
    <property type="molecule type" value="Genomic_DNA"/>
</dbReference>
<accession>A0A1X0QTY7</accession>
<gene>
    <name evidence="1" type="ORF">BCV72DRAFT_308436</name>
</gene>
<sequence length="101" mass="11495">MSEECQKYSDVVKLCNLLKDGANRLLLQDCPEEISVYGILVGESQGYCIFNGLDVYAHVCRLYELGEFLIPYTLLDLCQLDHMFDTLISLQELLGKSSHRC</sequence>
<protein>
    <submittedName>
        <fullName evidence="1">Uncharacterized protein</fullName>
    </submittedName>
</protein>
<name>A0A1X0QTY7_RHIZD</name>
<reference evidence="1" key="1">
    <citation type="journal article" date="2016" name="Proc. Natl. Acad. Sci. U.S.A.">
        <title>Lipid metabolic changes in an early divergent fungus govern the establishment of a mutualistic symbiosis with endobacteria.</title>
        <authorList>
            <person name="Lastovetsky O.A."/>
            <person name="Gaspar M.L."/>
            <person name="Mondo S.J."/>
            <person name="LaButti K.M."/>
            <person name="Sandor L."/>
            <person name="Grigoriev I.V."/>
            <person name="Henry S.A."/>
            <person name="Pawlowska T.E."/>
        </authorList>
    </citation>
    <scope>NUCLEOTIDE SEQUENCE [LARGE SCALE GENOMIC DNA]</scope>
    <source>
        <strain evidence="1">ATCC 52814</strain>
    </source>
</reference>
<dbReference type="AlphaFoldDB" id="A0A1X0QTY7"/>
<evidence type="ECO:0000313" key="1">
    <source>
        <dbReference type="EMBL" id="ORE03223.1"/>
    </source>
</evidence>
<dbReference type="Proteomes" id="UP000242414">
    <property type="component" value="Unassembled WGS sequence"/>
</dbReference>
<proteinExistence type="predicted"/>